<dbReference type="InterPro" id="IPR009081">
    <property type="entry name" value="PP-bd_ACP"/>
</dbReference>
<evidence type="ECO:0000259" key="1">
    <source>
        <dbReference type="PROSITE" id="PS50075"/>
    </source>
</evidence>
<dbReference type="Pfam" id="PF08659">
    <property type="entry name" value="KR"/>
    <property type="match status" value="1"/>
</dbReference>
<dbReference type="GO" id="GO:0044550">
    <property type="term" value="P:secondary metabolite biosynthetic process"/>
    <property type="evidence" value="ECO:0007669"/>
    <property type="project" value="TreeGrafter"/>
</dbReference>
<dbReference type="InterPro" id="IPR013968">
    <property type="entry name" value="PKS_KR"/>
</dbReference>
<evidence type="ECO:0000313" key="3">
    <source>
        <dbReference type="Proteomes" id="UP000240883"/>
    </source>
</evidence>
<dbReference type="PANTHER" id="PTHR43775">
    <property type="entry name" value="FATTY ACID SYNTHASE"/>
    <property type="match status" value="1"/>
</dbReference>
<protein>
    <submittedName>
        <fullName evidence="2">KR-domain-containing protein</fullName>
    </submittedName>
</protein>
<dbReference type="PROSITE" id="PS50075">
    <property type="entry name" value="CARRIER"/>
    <property type="match status" value="1"/>
</dbReference>
<keyword evidence="3" id="KW-1185">Reference proteome</keyword>
<feature type="domain" description="Carrier" evidence="1">
    <location>
        <begin position="304"/>
        <end position="373"/>
    </location>
</feature>
<dbReference type="InterPro" id="IPR036736">
    <property type="entry name" value="ACP-like_sf"/>
</dbReference>
<dbReference type="Gene3D" id="1.10.1200.10">
    <property type="entry name" value="ACP-like"/>
    <property type="match status" value="1"/>
</dbReference>
<accession>A0A2T2N818</accession>
<dbReference type="Pfam" id="PF23297">
    <property type="entry name" value="ACP_SdgA_C"/>
    <property type="match status" value="1"/>
</dbReference>
<dbReference type="STRING" id="1448308.A0A2T2N818"/>
<organism evidence="2 3">
    <name type="scientific">Corynespora cassiicola Philippines</name>
    <dbReference type="NCBI Taxonomy" id="1448308"/>
    <lineage>
        <taxon>Eukaryota</taxon>
        <taxon>Fungi</taxon>
        <taxon>Dikarya</taxon>
        <taxon>Ascomycota</taxon>
        <taxon>Pezizomycotina</taxon>
        <taxon>Dothideomycetes</taxon>
        <taxon>Pleosporomycetidae</taxon>
        <taxon>Pleosporales</taxon>
        <taxon>Corynesporascaceae</taxon>
        <taxon>Corynespora</taxon>
    </lineage>
</organism>
<reference evidence="2 3" key="1">
    <citation type="journal article" date="2018" name="Front. Microbiol.">
        <title>Genome-Wide Analysis of Corynespora cassiicola Leaf Fall Disease Putative Effectors.</title>
        <authorList>
            <person name="Lopez D."/>
            <person name="Ribeiro S."/>
            <person name="Label P."/>
            <person name="Fumanal B."/>
            <person name="Venisse J.S."/>
            <person name="Kohler A."/>
            <person name="de Oliveira R.R."/>
            <person name="Labutti K."/>
            <person name="Lipzen A."/>
            <person name="Lail K."/>
            <person name="Bauer D."/>
            <person name="Ohm R.A."/>
            <person name="Barry K.W."/>
            <person name="Spatafora J."/>
            <person name="Grigoriev I.V."/>
            <person name="Martin F.M."/>
            <person name="Pujade-Renaud V."/>
        </authorList>
    </citation>
    <scope>NUCLEOTIDE SEQUENCE [LARGE SCALE GENOMIC DNA]</scope>
    <source>
        <strain evidence="2 3">Philippines</strain>
    </source>
</reference>
<dbReference type="Gene3D" id="3.40.50.720">
    <property type="entry name" value="NAD(P)-binding Rossmann-like Domain"/>
    <property type="match status" value="1"/>
</dbReference>
<name>A0A2T2N818_CORCC</name>
<dbReference type="SUPFAM" id="SSF47336">
    <property type="entry name" value="ACP-like"/>
    <property type="match status" value="1"/>
</dbReference>
<sequence length="373" mass="41523">MFPTMPSYSFLSNATYVIAGGFGGIGPTICRWMESKGAKNFIILSRSGPHYVLAKALLKDLYAQNVRVEYPRCDVSSREQVEPALRQSAGHLPQIKACIQASLVLQDSVFETMTYEEWTTAISPRIQGTLNLHALLPSTLDLLILLSSINGILGACFQANYATPNTFLDAFAHIHYDQRIVSIDMGWYAGTLASNNFLKGRFDALGCLYQVPDDQLLGLVDYYCNPERELRKESCHKMLGVALPSYARAYGKSHLELLRRLLWRVMSPLDISPNLLEPIEASQRKTPPLSSLIASMESDTEAAELICNGTTQKLAIQLGIEEGIINKEKPVHVAGVDSLMAVELRTWFKKEVGINMSVFEIMRNKSLQGLCER</sequence>
<dbReference type="GO" id="GO:0006633">
    <property type="term" value="P:fatty acid biosynthetic process"/>
    <property type="evidence" value="ECO:0007669"/>
    <property type="project" value="TreeGrafter"/>
</dbReference>
<dbReference type="OrthoDB" id="329835at2759"/>
<dbReference type="EMBL" id="KZ678144">
    <property type="protein sequence ID" value="PSN61563.1"/>
    <property type="molecule type" value="Genomic_DNA"/>
</dbReference>
<proteinExistence type="predicted"/>
<dbReference type="Proteomes" id="UP000240883">
    <property type="component" value="Unassembled WGS sequence"/>
</dbReference>
<dbReference type="SMART" id="SM00822">
    <property type="entry name" value="PKS_KR"/>
    <property type="match status" value="1"/>
</dbReference>
<dbReference type="InterPro" id="IPR057326">
    <property type="entry name" value="KR_dom"/>
</dbReference>
<dbReference type="AlphaFoldDB" id="A0A2T2N818"/>
<dbReference type="InterPro" id="IPR036291">
    <property type="entry name" value="NAD(P)-bd_dom_sf"/>
</dbReference>
<dbReference type="InterPro" id="IPR050091">
    <property type="entry name" value="PKS_NRPS_Biosynth_Enz"/>
</dbReference>
<dbReference type="PANTHER" id="PTHR43775:SF29">
    <property type="entry name" value="ASPERFURANONE POLYKETIDE SYNTHASE AFOG-RELATED"/>
    <property type="match status" value="1"/>
</dbReference>
<dbReference type="GO" id="GO:0004312">
    <property type="term" value="F:fatty acid synthase activity"/>
    <property type="evidence" value="ECO:0007669"/>
    <property type="project" value="TreeGrafter"/>
</dbReference>
<dbReference type="SUPFAM" id="SSF51735">
    <property type="entry name" value="NAD(P)-binding Rossmann-fold domains"/>
    <property type="match status" value="1"/>
</dbReference>
<gene>
    <name evidence="2" type="ORF">BS50DRAFT_651815</name>
</gene>
<evidence type="ECO:0000313" key="2">
    <source>
        <dbReference type="EMBL" id="PSN61563.1"/>
    </source>
</evidence>